<dbReference type="InterPro" id="IPR020845">
    <property type="entry name" value="AMP-binding_CS"/>
</dbReference>
<dbReference type="PANTHER" id="PTHR45527:SF1">
    <property type="entry name" value="FATTY ACID SYNTHASE"/>
    <property type="match status" value="1"/>
</dbReference>
<dbReference type="Pfam" id="PF00501">
    <property type="entry name" value="AMP-binding"/>
    <property type="match status" value="2"/>
</dbReference>
<dbReference type="SUPFAM" id="SSF52777">
    <property type="entry name" value="CoA-dependent acyltransferases"/>
    <property type="match status" value="4"/>
</dbReference>
<evidence type="ECO:0000256" key="2">
    <source>
        <dbReference type="ARBA" id="ARBA00006432"/>
    </source>
</evidence>
<dbReference type="InterPro" id="IPR000873">
    <property type="entry name" value="AMP-dep_synth/lig_dom"/>
</dbReference>
<comment type="similarity">
    <text evidence="2">Belongs to the ATP-dependent AMP-binding enzyme family.</text>
</comment>
<evidence type="ECO:0000256" key="1">
    <source>
        <dbReference type="ARBA" id="ARBA00001957"/>
    </source>
</evidence>
<dbReference type="Pfam" id="PF00550">
    <property type="entry name" value="PP-binding"/>
    <property type="match status" value="2"/>
</dbReference>
<dbReference type="CDD" id="cd12117">
    <property type="entry name" value="A_NRPS_Srf_like"/>
    <property type="match status" value="2"/>
</dbReference>
<dbReference type="SMART" id="SM00824">
    <property type="entry name" value="PKS_TE"/>
    <property type="match status" value="1"/>
</dbReference>
<dbReference type="SUPFAM" id="SSF53474">
    <property type="entry name" value="alpha/beta-Hydrolases"/>
    <property type="match status" value="1"/>
</dbReference>
<dbReference type="InterPro" id="IPR010071">
    <property type="entry name" value="AA_adenyl_dom"/>
</dbReference>
<dbReference type="InterPro" id="IPR045851">
    <property type="entry name" value="AMP-bd_C_sf"/>
</dbReference>
<dbReference type="SUPFAM" id="SSF47336">
    <property type="entry name" value="ACP-like"/>
    <property type="match status" value="2"/>
</dbReference>
<proteinExistence type="inferred from homology"/>
<dbReference type="SUPFAM" id="SSF56801">
    <property type="entry name" value="Acetyl-CoA synthetase-like"/>
    <property type="match status" value="2"/>
</dbReference>
<evidence type="ECO:0000256" key="3">
    <source>
        <dbReference type="ARBA" id="ARBA00022450"/>
    </source>
</evidence>
<keyword evidence="3" id="KW-0596">Phosphopantetheine</keyword>
<evidence type="ECO:0000313" key="7">
    <source>
        <dbReference type="Proteomes" id="UP000680866"/>
    </source>
</evidence>
<evidence type="ECO:0000256" key="4">
    <source>
        <dbReference type="ARBA" id="ARBA00022553"/>
    </source>
</evidence>
<dbReference type="KEGG" id="pry:Prubr_63270"/>
<dbReference type="EMBL" id="AP023359">
    <property type="protein sequence ID" value="BCJ69306.1"/>
    <property type="molecule type" value="Genomic_DNA"/>
</dbReference>
<dbReference type="SMART" id="SM00823">
    <property type="entry name" value="PKS_PP"/>
    <property type="match status" value="2"/>
</dbReference>
<keyword evidence="7" id="KW-1185">Reference proteome</keyword>
<evidence type="ECO:0000259" key="5">
    <source>
        <dbReference type="PROSITE" id="PS50075"/>
    </source>
</evidence>
<dbReference type="InterPro" id="IPR023213">
    <property type="entry name" value="CAT-like_dom_sf"/>
</dbReference>
<dbReference type="Gene3D" id="3.40.50.980">
    <property type="match status" value="4"/>
</dbReference>
<dbReference type="FunFam" id="2.30.38.10:FF:000001">
    <property type="entry name" value="Non-ribosomal peptide synthetase PvdI"/>
    <property type="match status" value="1"/>
</dbReference>
<dbReference type="NCBIfam" id="TIGR01733">
    <property type="entry name" value="AA-adenyl-dom"/>
    <property type="match status" value="2"/>
</dbReference>
<dbReference type="Gene3D" id="3.30.559.30">
    <property type="entry name" value="Nonribosomal peptide synthetase, condensation domain"/>
    <property type="match status" value="2"/>
</dbReference>
<comment type="cofactor">
    <cofactor evidence="1">
        <name>pantetheine 4'-phosphate</name>
        <dbReference type="ChEBI" id="CHEBI:47942"/>
    </cofactor>
</comment>
<keyword evidence="4" id="KW-0597">Phosphoprotein</keyword>
<dbReference type="RefSeq" id="WP_212818498.1">
    <property type="nucleotide sequence ID" value="NZ_AP023359.1"/>
</dbReference>
<dbReference type="InterPro" id="IPR006162">
    <property type="entry name" value="Ppantetheine_attach_site"/>
</dbReference>
<dbReference type="InterPro" id="IPR001031">
    <property type="entry name" value="Thioesterase"/>
</dbReference>
<organism evidence="6 7">
    <name type="scientific">Polymorphospora rubra</name>
    <dbReference type="NCBI Taxonomy" id="338584"/>
    <lineage>
        <taxon>Bacteria</taxon>
        <taxon>Bacillati</taxon>
        <taxon>Actinomycetota</taxon>
        <taxon>Actinomycetes</taxon>
        <taxon>Micromonosporales</taxon>
        <taxon>Micromonosporaceae</taxon>
        <taxon>Polymorphospora</taxon>
    </lineage>
</organism>
<dbReference type="GO" id="GO:0043041">
    <property type="term" value="P:amino acid activation for nonribosomal peptide biosynthetic process"/>
    <property type="evidence" value="ECO:0007669"/>
    <property type="project" value="TreeGrafter"/>
</dbReference>
<dbReference type="InterPro" id="IPR020802">
    <property type="entry name" value="TesA-like"/>
</dbReference>
<dbReference type="PROSITE" id="PS00455">
    <property type="entry name" value="AMP_BINDING"/>
    <property type="match status" value="2"/>
</dbReference>
<protein>
    <recommendedName>
        <fullName evidence="5">Carrier domain-containing protein</fullName>
    </recommendedName>
</protein>
<dbReference type="Proteomes" id="UP000680866">
    <property type="component" value="Chromosome"/>
</dbReference>
<sequence length="2362" mass="253852">MIPLSFAQQRLWFLAEMEGGSATYNAPLALRLRGDLDPVALEAALRDVVGRHESLRTVFPVGEHGPYQRVLPLDEVAVTLAFVSMAGRGLEDVLREVGGYVFDLAVEVPIRATLVEVDATDHVLMLVVHHIASDGWSNGPLMRDLAMAYEARLAGVGPAWEPLPVQYADYTLWQRELLGDEDDPDSLASRQVAFWRETLDGLPEEVTLPTDRPRPAVASYRGGRVEAGTADGVHAKLTALAAECGASLLMVVQAATAAVLARSGAGTDVPMGFPVTGREEPDLEVLVGFFVNTLVLRTDVGGDPSFRELLDRVRERDLAAWAHQDLPFERLVEELNPERSAARHPLFQVMLTLSDAEVGVPQFAGLATRLDFQDLDVAKFDLTVSFQEHRDLSGLSVTVDFSRDVYDERTVRAFAGRLVRFLDGVADRPELRVGDVDVFGEGERGWLVGARGGDLLPRSACSLPEVVRGFAVGCPGAVAVVDGDCVLTYGELELRAGRLAGRLVAAGVGVEDRVLLLQERGVGVVVSMLAVLKAGGAYVPVDVRYPVERVREVLRRSGAGVVLADREVGGLGVTVLDVRVEDGVDGGVVGGLDGVVVHPDQLAYVIFTSGSTGVPKGSGNTHRNVAELVADAAFGGVGEGMMLHSSLAFDASTLEIWGPLLRGGCVVVAPRGVLSPFAMGEFLSVARPPAVCLAAGLFHVMAEENPAAFRGVREVWTGGDVVSPEAVRRVTGVCSGLTVFNGYGPTETTVYVTAYGVRDGDGHVGSLPIGAPLENTGVYVLDGVLRLLPPGAVGEIYIAGPALARGYVGCPGLTSERFVANPFGPVGSRMYRTGDLGRWSVDGLVEFVGRADQQVKIRGFRIEPGEVEAVLLRRPEVLRTAVVLREDRPGEKRLVAYVVAVPGAGCDTEVLREAVARVLPDFMVPSGFVVLDALPLTVNGKLDRAALPAPEVEVLDGGRSPRTHTEEILCGLFAELLAVPSVTIDDNFFHLGGHSLLATRLVGRIRTVFGVELSVRDVFRCPTVAGLAGSVTAGRRVLHRPLVPVVRPDRLPLSFAQQRLWFLAQMEGGSATYNIPLALRLRGDLDPVALEAALGDVVGRHESLRTVFPVGEHGPYQRVLPPDELRLGLARLAVRKEDLDAVLPQLTGCVFDLAVEVPIRVTLVETGPADRVLVLVVHHIASDGWSNGPLMRDLATAYEARLAGVGPAWEPLPVQYADYTLWQRELLGDEDDPDSLASRQVAFWRETLDGLPEEVTLPTDRPRPAVASYRGGRVGLRVDAELHAKLVKLAAGSAATLFMVVQAATAAVLARSGAGEDVPLGSPVAGRTDPALEDLVGFFVNTLVLRTDVGGDPSFRELLDRVRERDLAAWAHQDLPFERLVEELNPERSAARHPLFQVMLTLADGERQASQLAGTSAELAYEELQIAKFDLTVAFTEHRAGGREPGGLDIDLEYALELYEPETVRAFGERLRRLLYLVAERPDAPLDDLDLLDPAEHRMLGAWAGAPRTGPVVEAAGDGDLATLFAAQAARTPDAVALIYDDSRVTYRELDSWSNRLARHLLDRGLRPTGAALVAVHLERTPHLIAALLAVLKAGVGYTVLDPKFPPERLASNLTLTRPTMLITQTHMTPVDTDAEVVDLTRESPTISRLPAAAPGIRVPLDTYACVMFTSGSTGEPKGVVASQLALIGTYVGPDYLRFGPRQSYLQCSPISWDAFALEVFGALLHGGTCVLQPGEITDPRLIAELVEQHGATTLQMSATLFNFMLDEYPQTFDGLAEAMTAGEAASPTHTARVVADHPGIHLVNGYGPAESMGFSTAHVVRPGAAATAVVPIGRPIAGKYAYVLDARLRRVPIGVPGELYLSGDGLALGYLRRPGLTVERFVANPYGPPGSRMYRTGDMARWNRGGDLEYLGRTDHQIKLRGFRIEPGEVETELLGFPEVTQAKVLLREDRPGDKRLVAYVVPADVDVAGLRRTAAARLPDHAVPSAFVPLDALPLTVNGKLDHRALPAPVPESSTDGRAPRTPAEELLCGLFAEVLGVPRVSVDDNFFHLGGHSLLATRLVGRVRDVWGVAVTIRDLFQHPVVHKLADRIAAGAGVGASPLDTVLPLRTGGAAPPLFCVHPISGMSWCYAGLLRHLGAERTVIGLQARQMSRDGFRPGHVEDMAADYAAQIRTIQPHGPYHLLGWSFGGMVAHAVATLLEADGAEVALLGLLDAYPLPDDFVSRPVTARDVLVALLGGRGRDLPVPGADRPVDVAALVGPLRAEEPVLGLLKHEQAVTVVETTRTNLELRMKYTPARVLRGPIVFFDALRTPWPLTPAQAWRPYASRPVEVHGIDCEHDDMIRTDPLAVVGRVIAGRLRG</sequence>
<evidence type="ECO:0000313" key="6">
    <source>
        <dbReference type="EMBL" id="BCJ69306.1"/>
    </source>
</evidence>
<dbReference type="PROSITE" id="PS50075">
    <property type="entry name" value="CARRIER"/>
    <property type="match status" value="2"/>
</dbReference>
<gene>
    <name evidence="6" type="ORF">Prubr_63270</name>
</gene>
<dbReference type="InterPro" id="IPR020806">
    <property type="entry name" value="PKS_PP-bd"/>
</dbReference>
<dbReference type="CDD" id="cd19540">
    <property type="entry name" value="LCL_NRPS-like"/>
    <property type="match status" value="2"/>
</dbReference>
<dbReference type="InterPro" id="IPR036736">
    <property type="entry name" value="ACP-like_sf"/>
</dbReference>
<feature type="domain" description="Carrier" evidence="5">
    <location>
        <begin position="2021"/>
        <end position="2096"/>
    </location>
</feature>
<dbReference type="GO" id="GO:0005829">
    <property type="term" value="C:cytosol"/>
    <property type="evidence" value="ECO:0007669"/>
    <property type="project" value="TreeGrafter"/>
</dbReference>
<dbReference type="FunFam" id="1.10.1200.10:FF:000005">
    <property type="entry name" value="Nonribosomal peptide synthetase 1"/>
    <property type="match status" value="2"/>
</dbReference>
<dbReference type="PANTHER" id="PTHR45527">
    <property type="entry name" value="NONRIBOSOMAL PEPTIDE SYNTHETASE"/>
    <property type="match status" value="1"/>
</dbReference>
<dbReference type="Gene3D" id="2.30.38.10">
    <property type="entry name" value="Luciferase, Domain 3"/>
    <property type="match status" value="2"/>
</dbReference>
<dbReference type="Gene3D" id="3.30.300.30">
    <property type="match status" value="2"/>
</dbReference>
<dbReference type="Gene3D" id="3.30.559.10">
    <property type="entry name" value="Chloramphenicol acetyltransferase-like domain"/>
    <property type="match status" value="2"/>
</dbReference>
<feature type="domain" description="Carrier" evidence="5">
    <location>
        <begin position="960"/>
        <end position="1035"/>
    </location>
</feature>
<dbReference type="GO" id="GO:0003824">
    <property type="term" value="F:catalytic activity"/>
    <property type="evidence" value="ECO:0007669"/>
    <property type="project" value="InterPro"/>
</dbReference>
<dbReference type="InterPro" id="IPR029058">
    <property type="entry name" value="AB_hydrolase_fold"/>
</dbReference>
<dbReference type="PROSITE" id="PS00012">
    <property type="entry name" value="PHOSPHOPANTETHEINE"/>
    <property type="match status" value="2"/>
</dbReference>
<dbReference type="FunFam" id="3.30.300.30:FF:000010">
    <property type="entry name" value="Enterobactin synthetase component F"/>
    <property type="match status" value="2"/>
</dbReference>
<dbReference type="InterPro" id="IPR009081">
    <property type="entry name" value="PP-bd_ACP"/>
</dbReference>
<dbReference type="Pfam" id="PF13193">
    <property type="entry name" value="AMP-binding_C"/>
    <property type="match status" value="2"/>
</dbReference>
<dbReference type="InterPro" id="IPR001242">
    <property type="entry name" value="Condensation_dom"/>
</dbReference>
<dbReference type="InterPro" id="IPR025110">
    <property type="entry name" value="AMP-bd_C"/>
</dbReference>
<accession>A0A810N7C7</accession>
<dbReference type="GO" id="GO:0031177">
    <property type="term" value="F:phosphopantetheine binding"/>
    <property type="evidence" value="ECO:0007669"/>
    <property type="project" value="InterPro"/>
</dbReference>
<reference evidence="6" key="1">
    <citation type="submission" date="2020-08" db="EMBL/GenBank/DDBJ databases">
        <title>Whole genome shotgun sequence of Polymorphospora rubra NBRC 101157.</title>
        <authorList>
            <person name="Komaki H."/>
            <person name="Tamura T."/>
        </authorList>
    </citation>
    <scope>NUCLEOTIDE SEQUENCE</scope>
    <source>
        <strain evidence="6">NBRC 101157</strain>
    </source>
</reference>
<dbReference type="Gene3D" id="3.40.50.1820">
    <property type="entry name" value="alpha/beta hydrolase"/>
    <property type="match status" value="1"/>
</dbReference>
<dbReference type="Pfam" id="PF00668">
    <property type="entry name" value="Condensation"/>
    <property type="match status" value="2"/>
</dbReference>
<dbReference type="GO" id="GO:0044550">
    <property type="term" value="P:secondary metabolite biosynthetic process"/>
    <property type="evidence" value="ECO:0007669"/>
    <property type="project" value="TreeGrafter"/>
</dbReference>
<dbReference type="Gene3D" id="1.10.1200.10">
    <property type="entry name" value="ACP-like"/>
    <property type="match status" value="1"/>
</dbReference>
<dbReference type="GO" id="GO:0008610">
    <property type="term" value="P:lipid biosynthetic process"/>
    <property type="evidence" value="ECO:0007669"/>
    <property type="project" value="UniProtKB-ARBA"/>
</dbReference>
<name>A0A810N7C7_9ACTN</name>
<dbReference type="Pfam" id="PF00975">
    <property type="entry name" value="Thioesterase"/>
    <property type="match status" value="1"/>
</dbReference>